<dbReference type="AlphaFoldDB" id="A0AAV4M724"/>
<dbReference type="EMBL" id="BPLQ01000134">
    <property type="protein sequence ID" value="GIX67881.1"/>
    <property type="molecule type" value="Genomic_DNA"/>
</dbReference>
<comment type="caution">
    <text evidence="1">The sequence shown here is derived from an EMBL/GenBank/DDBJ whole genome shotgun (WGS) entry which is preliminary data.</text>
</comment>
<keyword evidence="2" id="KW-1185">Reference proteome</keyword>
<gene>
    <name evidence="1" type="ORF">CDAR_499511</name>
</gene>
<reference evidence="1 2" key="1">
    <citation type="submission" date="2021-06" db="EMBL/GenBank/DDBJ databases">
        <title>Caerostris darwini draft genome.</title>
        <authorList>
            <person name="Kono N."/>
            <person name="Arakawa K."/>
        </authorList>
    </citation>
    <scope>NUCLEOTIDE SEQUENCE [LARGE SCALE GENOMIC DNA]</scope>
</reference>
<evidence type="ECO:0000313" key="1">
    <source>
        <dbReference type="EMBL" id="GIX67881.1"/>
    </source>
</evidence>
<protein>
    <recommendedName>
        <fullName evidence="3">Ycf15</fullName>
    </recommendedName>
</protein>
<dbReference type="Proteomes" id="UP001054837">
    <property type="component" value="Unassembled WGS sequence"/>
</dbReference>
<name>A0AAV4M724_9ARAC</name>
<accession>A0AAV4M724</accession>
<organism evidence="1 2">
    <name type="scientific">Caerostris darwini</name>
    <dbReference type="NCBI Taxonomy" id="1538125"/>
    <lineage>
        <taxon>Eukaryota</taxon>
        <taxon>Metazoa</taxon>
        <taxon>Ecdysozoa</taxon>
        <taxon>Arthropoda</taxon>
        <taxon>Chelicerata</taxon>
        <taxon>Arachnida</taxon>
        <taxon>Araneae</taxon>
        <taxon>Araneomorphae</taxon>
        <taxon>Entelegynae</taxon>
        <taxon>Araneoidea</taxon>
        <taxon>Araneidae</taxon>
        <taxon>Caerostris</taxon>
    </lineage>
</organism>
<evidence type="ECO:0008006" key="3">
    <source>
        <dbReference type="Google" id="ProtNLM"/>
    </source>
</evidence>
<proteinExistence type="predicted"/>
<evidence type="ECO:0000313" key="2">
    <source>
        <dbReference type="Proteomes" id="UP001054837"/>
    </source>
</evidence>
<sequence length="96" mass="10814">MNDLHLKKGCASPHAYPAFMHASSAKTCCQRDLPIVFSLQDFLKKKSEHSRSGDLHGRRTGHIQVSSNLYTWHSGTIPDILIKMCCNNLMLEPNSF</sequence>